<comment type="similarity">
    <text evidence="1 3">Belongs to the GrpE family.</text>
</comment>
<sequence>MSASASRIVSSLAHRSALASSVPLTARGLPVHYSTWSRLVRPAARQLSTSPEAGAQREARAGRSPTRGTTRVGRRGFATEAGKGEAAAEAAKPAEEAAEAAEGLAEEPPAAPEDPLAALTAANEALAAEKAALKDQLLRSLAEQENIRGIAKRDMEAARNFATTKMAKSLLDVSDNLARALEAVPEEKRGDAANPDLVSLYEGVSMTEALLVKSFAANNLLRFGEVGDAFDANEHNAMFEYEDETKEGGTIGQIMKVGFKLNGRVIRAADVGTVKKR</sequence>
<dbReference type="HAMAP" id="MF_01151">
    <property type="entry name" value="GrpE"/>
    <property type="match status" value="1"/>
</dbReference>
<dbReference type="PANTHER" id="PTHR21237:SF23">
    <property type="entry name" value="GRPE PROTEIN HOMOLOG, MITOCHONDRIAL"/>
    <property type="match status" value="1"/>
</dbReference>
<dbReference type="InterPro" id="IPR000740">
    <property type="entry name" value="GrpE"/>
</dbReference>
<feature type="region of interest" description="Disordered" evidence="5">
    <location>
        <begin position="45"/>
        <end position="112"/>
    </location>
</feature>
<keyword evidence="2" id="KW-0143">Chaperone</keyword>
<dbReference type="Pfam" id="PF01025">
    <property type="entry name" value="GrpE"/>
    <property type="match status" value="1"/>
</dbReference>
<accession>A0ABQ6MXA9</accession>
<dbReference type="EMBL" id="BRYB01001838">
    <property type="protein sequence ID" value="GMI34745.1"/>
    <property type="molecule type" value="Genomic_DNA"/>
</dbReference>
<keyword evidence="4" id="KW-0175">Coiled coil</keyword>
<feature type="coiled-coil region" evidence="4">
    <location>
        <begin position="116"/>
        <end position="143"/>
    </location>
</feature>
<dbReference type="InterPro" id="IPR009012">
    <property type="entry name" value="GrpE_head"/>
</dbReference>
<gene>
    <name evidence="6" type="ORF">TeGR_g6297</name>
</gene>
<dbReference type="Proteomes" id="UP001165060">
    <property type="component" value="Unassembled WGS sequence"/>
</dbReference>
<feature type="compositionally biased region" description="Low complexity" evidence="5">
    <location>
        <begin position="62"/>
        <end position="91"/>
    </location>
</feature>
<evidence type="ECO:0000256" key="2">
    <source>
        <dbReference type="ARBA" id="ARBA00023186"/>
    </source>
</evidence>
<feature type="compositionally biased region" description="Low complexity" evidence="5">
    <location>
        <begin position="100"/>
        <end position="112"/>
    </location>
</feature>
<comment type="caution">
    <text evidence="6">The sequence shown here is derived from an EMBL/GenBank/DDBJ whole genome shotgun (WGS) entry which is preliminary data.</text>
</comment>
<evidence type="ECO:0000313" key="6">
    <source>
        <dbReference type="EMBL" id="GMI34745.1"/>
    </source>
</evidence>
<reference evidence="6 7" key="1">
    <citation type="journal article" date="2023" name="Commun. Biol.">
        <title>Genome analysis of Parmales, the sister group of diatoms, reveals the evolutionary specialization of diatoms from phago-mixotrophs to photoautotrophs.</title>
        <authorList>
            <person name="Ban H."/>
            <person name="Sato S."/>
            <person name="Yoshikawa S."/>
            <person name="Yamada K."/>
            <person name="Nakamura Y."/>
            <person name="Ichinomiya M."/>
            <person name="Sato N."/>
            <person name="Blanc-Mathieu R."/>
            <person name="Endo H."/>
            <person name="Kuwata A."/>
            <person name="Ogata H."/>
        </authorList>
    </citation>
    <scope>NUCLEOTIDE SEQUENCE [LARGE SCALE GENOMIC DNA]</scope>
</reference>
<dbReference type="InterPro" id="IPR013805">
    <property type="entry name" value="GrpE_CC"/>
</dbReference>
<evidence type="ECO:0000313" key="7">
    <source>
        <dbReference type="Proteomes" id="UP001165060"/>
    </source>
</evidence>
<dbReference type="Gene3D" id="3.90.20.20">
    <property type="match status" value="1"/>
</dbReference>
<dbReference type="PRINTS" id="PR00773">
    <property type="entry name" value="GRPEPROTEIN"/>
</dbReference>
<dbReference type="SUPFAM" id="SSF51064">
    <property type="entry name" value="Head domain of nucleotide exchange factor GrpE"/>
    <property type="match status" value="1"/>
</dbReference>
<evidence type="ECO:0008006" key="8">
    <source>
        <dbReference type="Google" id="ProtNLM"/>
    </source>
</evidence>
<dbReference type="CDD" id="cd00446">
    <property type="entry name" value="GrpE"/>
    <property type="match status" value="1"/>
</dbReference>
<keyword evidence="7" id="KW-1185">Reference proteome</keyword>
<evidence type="ECO:0000256" key="1">
    <source>
        <dbReference type="ARBA" id="ARBA00009054"/>
    </source>
</evidence>
<name>A0ABQ6MXA9_9STRA</name>
<protein>
    <recommendedName>
        <fullName evidence="8">GrpE protein homolog</fullName>
    </recommendedName>
</protein>
<evidence type="ECO:0000256" key="5">
    <source>
        <dbReference type="SAM" id="MobiDB-lite"/>
    </source>
</evidence>
<dbReference type="SUPFAM" id="SSF58014">
    <property type="entry name" value="Coiled-coil domain of nucleotide exchange factor GrpE"/>
    <property type="match status" value="1"/>
</dbReference>
<dbReference type="PANTHER" id="PTHR21237">
    <property type="entry name" value="GRPE PROTEIN"/>
    <property type="match status" value="1"/>
</dbReference>
<dbReference type="Gene3D" id="2.30.22.10">
    <property type="entry name" value="Head domain of nucleotide exchange factor GrpE"/>
    <property type="match status" value="1"/>
</dbReference>
<evidence type="ECO:0000256" key="3">
    <source>
        <dbReference type="RuleBase" id="RU004478"/>
    </source>
</evidence>
<proteinExistence type="inferred from homology"/>
<organism evidence="6 7">
    <name type="scientific">Tetraparma gracilis</name>
    <dbReference type="NCBI Taxonomy" id="2962635"/>
    <lineage>
        <taxon>Eukaryota</taxon>
        <taxon>Sar</taxon>
        <taxon>Stramenopiles</taxon>
        <taxon>Ochrophyta</taxon>
        <taxon>Bolidophyceae</taxon>
        <taxon>Parmales</taxon>
        <taxon>Triparmaceae</taxon>
        <taxon>Tetraparma</taxon>
    </lineage>
</organism>
<evidence type="ECO:0000256" key="4">
    <source>
        <dbReference type="SAM" id="Coils"/>
    </source>
</evidence>